<dbReference type="Gene3D" id="3.20.20.150">
    <property type="entry name" value="Divalent-metal-dependent TIM barrel enzymes"/>
    <property type="match status" value="1"/>
</dbReference>
<dbReference type="Pfam" id="PF01261">
    <property type="entry name" value="AP_endonuc_2"/>
    <property type="match status" value="1"/>
</dbReference>
<accession>A0A163F2X9</accession>
<dbReference type="RefSeq" id="WP_063181589.1">
    <property type="nucleotide sequence ID" value="NZ_LQNT01000010.1"/>
</dbReference>
<sequence>MFTIGTSSDVLRHLPLKKAIEVVSSHGFDGIELWMGHITGSGLASQEIKSLLAESGLSYQIHADVRDINLTSINPGIRKESVRQTFETIDYAKELGASLITLHPGRMSSSKDRAEDLWPAQIESFKKIAAYSEQAGLKIGVENMEKRPKEFVLTVEEVSRLIDEVGSPSLGLTLDLAHCHSIGDVGTFVEEIRVPIFNVHISQASKSNMHLPFNTEAEDRINFGPVLEKLSRKYDGMLINESYEYDNEIGTLTLAGQVLSDLTENYLTTTSNSIY</sequence>
<dbReference type="InterPro" id="IPR050312">
    <property type="entry name" value="IolE/XylAMocC-like"/>
</dbReference>
<dbReference type="InterPro" id="IPR013022">
    <property type="entry name" value="Xyl_isomerase-like_TIM-brl"/>
</dbReference>
<proteinExistence type="predicted"/>
<reference evidence="2 3" key="1">
    <citation type="submission" date="2016-01" db="EMBL/GenBank/DDBJ databases">
        <title>Whole genome sequencing of Bhargavaea cecembensis T14.</title>
        <authorList>
            <person name="Hong K.W."/>
        </authorList>
    </citation>
    <scope>NUCLEOTIDE SEQUENCE [LARGE SCALE GENOMIC DNA]</scope>
    <source>
        <strain evidence="2 3">T14</strain>
    </source>
</reference>
<organism evidence="2 3">
    <name type="scientific">Bhargavaea cecembensis</name>
    <dbReference type="NCBI Taxonomy" id="394098"/>
    <lineage>
        <taxon>Bacteria</taxon>
        <taxon>Bacillati</taxon>
        <taxon>Bacillota</taxon>
        <taxon>Bacilli</taxon>
        <taxon>Bacillales</taxon>
        <taxon>Caryophanaceae</taxon>
        <taxon>Bhargavaea</taxon>
    </lineage>
</organism>
<evidence type="ECO:0000313" key="2">
    <source>
        <dbReference type="EMBL" id="KZE37826.1"/>
    </source>
</evidence>
<dbReference type="EMBL" id="LQNT01000010">
    <property type="protein sequence ID" value="KZE37826.1"/>
    <property type="molecule type" value="Genomic_DNA"/>
</dbReference>
<evidence type="ECO:0000313" key="3">
    <source>
        <dbReference type="Proteomes" id="UP000076490"/>
    </source>
</evidence>
<comment type="caution">
    <text evidence="2">The sequence shown here is derived from an EMBL/GenBank/DDBJ whole genome shotgun (WGS) entry which is preliminary data.</text>
</comment>
<dbReference type="SUPFAM" id="SSF51658">
    <property type="entry name" value="Xylose isomerase-like"/>
    <property type="match status" value="1"/>
</dbReference>
<name>A0A163F2X9_9BACL</name>
<dbReference type="AlphaFoldDB" id="A0A163F2X9"/>
<feature type="domain" description="Xylose isomerase-like TIM barrel" evidence="1">
    <location>
        <begin position="21"/>
        <end position="245"/>
    </location>
</feature>
<dbReference type="PANTHER" id="PTHR12110">
    <property type="entry name" value="HYDROXYPYRUVATE ISOMERASE"/>
    <property type="match status" value="1"/>
</dbReference>
<dbReference type="Proteomes" id="UP000076490">
    <property type="component" value="Unassembled WGS sequence"/>
</dbReference>
<dbReference type="PANTHER" id="PTHR12110:SF21">
    <property type="entry name" value="XYLOSE ISOMERASE-LIKE TIM BARREL DOMAIN-CONTAINING PROTEIN"/>
    <property type="match status" value="1"/>
</dbReference>
<dbReference type="InterPro" id="IPR036237">
    <property type="entry name" value="Xyl_isomerase-like_sf"/>
</dbReference>
<dbReference type="OrthoDB" id="110795at2"/>
<protein>
    <recommendedName>
        <fullName evidence="1">Xylose isomerase-like TIM barrel domain-containing protein</fullName>
    </recommendedName>
</protein>
<gene>
    <name evidence="2" type="ORF">AV656_09885</name>
</gene>
<evidence type="ECO:0000259" key="1">
    <source>
        <dbReference type="Pfam" id="PF01261"/>
    </source>
</evidence>